<evidence type="ECO:0000256" key="2">
    <source>
        <dbReference type="ARBA" id="ARBA00022490"/>
    </source>
</evidence>
<dbReference type="GeneID" id="24917688"/>
<keyword evidence="4" id="KW-1133">Transmembrane helix</keyword>
<dbReference type="AlphaFoldDB" id="D8LVZ1"/>
<dbReference type="FunCoup" id="D8LVZ1">
    <property type="interactions" value="672"/>
</dbReference>
<dbReference type="OMA" id="QYQRRHL"/>
<comment type="subcellular location">
    <subcellularLocation>
        <location evidence="1">Nucleus</location>
    </subcellularLocation>
</comment>
<dbReference type="PROSITE" id="PS51476">
    <property type="entry name" value="PROTEASOME_BETA_2"/>
    <property type="match status" value="1"/>
</dbReference>
<dbReference type="Gene3D" id="3.60.20.10">
    <property type="entry name" value="Glutamine Phosphoribosylpyrophosphate, subunit 1, domain 1"/>
    <property type="match status" value="1"/>
</dbReference>
<keyword evidence="3" id="KW-0647">Proteasome</keyword>
<reference evidence="5" key="1">
    <citation type="submission" date="2010-02" db="EMBL/GenBank/DDBJ databases">
        <title>Sequencing and annotation of the Blastocystis hominis genome.</title>
        <authorList>
            <person name="Wincker P."/>
        </authorList>
    </citation>
    <scope>NUCLEOTIDE SEQUENCE</scope>
    <source>
        <strain evidence="5">Singapore isolate B</strain>
    </source>
</reference>
<keyword evidence="4" id="KW-0812">Transmembrane</keyword>
<proteinExistence type="predicted"/>
<keyword evidence="6" id="KW-1185">Reference proteome</keyword>
<name>D8LVZ1_BLAHO</name>
<dbReference type="Proteomes" id="UP000008312">
    <property type="component" value="Unassembled WGS sequence"/>
</dbReference>
<dbReference type="PANTHER" id="PTHR32194">
    <property type="entry name" value="METALLOPROTEASE TLDD"/>
    <property type="match status" value="1"/>
</dbReference>
<accession>D8LVZ1</accession>
<evidence type="ECO:0000313" key="5">
    <source>
        <dbReference type="EMBL" id="CBK19980.2"/>
    </source>
</evidence>
<dbReference type="GO" id="GO:0005737">
    <property type="term" value="C:cytoplasm"/>
    <property type="evidence" value="ECO:0007669"/>
    <property type="project" value="TreeGrafter"/>
</dbReference>
<dbReference type="InterPro" id="IPR016050">
    <property type="entry name" value="Proteasome_bsu_CS"/>
</dbReference>
<dbReference type="InterPro" id="IPR023333">
    <property type="entry name" value="Proteasome_suB-type"/>
</dbReference>
<dbReference type="GO" id="GO:0051603">
    <property type="term" value="P:proteolysis involved in protein catabolic process"/>
    <property type="evidence" value="ECO:0007669"/>
    <property type="project" value="InterPro"/>
</dbReference>
<keyword evidence="2" id="KW-0963">Cytoplasm</keyword>
<dbReference type="EMBL" id="FN668638">
    <property type="protein sequence ID" value="CBK19980.2"/>
    <property type="molecule type" value="Genomic_DNA"/>
</dbReference>
<dbReference type="PROSITE" id="PS00854">
    <property type="entry name" value="PROTEASOME_BETA_1"/>
    <property type="match status" value="1"/>
</dbReference>
<keyword evidence="4" id="KW-0472">Membrane</keyword>
<dbReference type="OrthoDB" id="268479at2759"/>
<dbReference type="GO" id="GO:0005634">
    <property type="term" value="C:nucleus"/>
    <property type="evidence" value="ECO:0007669"/>
    <property type="project" value="UniProtKB-SubCell"/>
</dbReference>
<evidence type="ECO:0000256" key="1">
    <source>
        <dbReference type="ARBA" id="ARBA00004123"/>
    </source>
</evidence>
<dbReference type="MEROPS" id="T01.986"/>
<protein>
    <recommendedName>
        <fullName evidence="7">Proteasome subunit beta</fullName>
    </recommendedName>
</protein>
<dbReference type="InterPro" id="IPR029055">
    <property type="entry name" value="Ntn_hydrolases_N"/>
</dbReference>
<evidence type="ECO:0008006" key="7">
    <source>
        <dbReference type="Google" id="ProtNLM"/>
    </source>
</evidence>
<gene>
    <name evidence="5" type="ORF">GSBLH_T00000376001</name>
</gene>
<evidence type="ECO:0000256" key="3">
    <source>
        <dbReference type="ARBA" id="ARBA00022942"/>
    </source>
</evidence>
<organism evidence="5">
    <name type="scientific">Blastocystis hominis</name>
    <dbReference type="NCBI Taxonomy" id="12968"/>
    <lineage>
        <taxon>Eukaryota</taxon>
        <taxon>Sar</taxon>
        <taxon>Stramenopiles</taxon>
        <taxon>Bigyra</taxon>
        <taxon>Opalozoa</taxon>
        <taxon>Opalinata</taxon>
        <taxon>Blastocystidae</taxon>
        <taxon>Blastocystis</taxon>
    </lineage>
</organism>
<dbReference type="PANTHER" id="PTHR32194:SF2">
    <property type="entry name" value="PROTEASOME SUBUNIT BETA TYPE-1"/>
    <property type="match status" value="1"/>
</dbReference>
<dbReference type="Pfam" id="PF00227">
    <property type="entry name" value="Proteasome"/>
    <property type="match status" value="1"/>
</dbReference>
<evidence type="ECO:0000256" key="4">
    <source>
        <dbReference type="SAM" id="Phobius"/>
    </source>
</evidence>
<dbReference type="InParanoid" id="D8LVZ1"/>
<dbReference type="InterPro" id="IPR001353">
    <property type="entry name" value="Proteasome_sua/b"/>
</dbReference>
<feature type="transmembrane region" description="Helical" evidence="4">
    <location>
        <begin position="223"/>
        <end position="241"/>
    </location>
</feature>
<dbReference type="SUPFAM" id="SSF56235">
    <property type="entry name" value="N-terminal nucleophile aminohydrolases (Ntn hydrolases)"/>
    <property type="match status" value="1"/>
</dbReference>
<dbReference type="GO" id="GO:0005839">
    <property type="term" value="C:proteasome core complex"/>
    <property type="evidence" value="ECO:0007669"/>
    <property type="project" value="InterPro"/>
</dbReference>
<sequence>MNGGTVAAIAGKDYVIIAADTRLTQGYEILSRNVSRLHPLTSVCVLGNAGCWTDMTTLLRTLEYDIKEYKYNHREEISTSAVAALLSNTLYNRRFFPIYAFNVLCGLDENGQGVIYSYDAIGSFELMKYAVQGSAQSHIIPILDSCVAKKNRNEPYVDLDREEALNLMKEVFTAGTEREKDTGDQLEILTVTAHGIEREVMELRKDFCVCLNWSWQISKVMQIHQVLFLVIFTILSALWVYQFKLFIYGQVEEKALETIKRWAAPPERVEGVFVYRILESGERLANMTFLLFFTLRRGLTRRKKCYFPSRVQRRPMKTLFQI</sequence>
<evidence type="ECO:0000313" key="6">
    <source>
        <dbReference type="Proteomes" id="UP000008312"/>
    </source>
</evidence>
<dbReference type="RefSeq" id="XP_012894028.1">
    <property type="nucleotide sequence ID" value="XM_013038574.1"/>
</dbReference>